<dbReference type="Proteomes" id="UP001474421">
    <property type="component" value="Unassembled WGS sequence"/>
</dbReference>
<organism evidence="1 2">
    <name type="scientific">Crotalus adamanteus</name>
    <name type="common">Eastern diamondback rattlesnake</name>
    <dbReference type="NCBI Taxonomy" id="8729"/>
    <lineage>
        <taxon>Eukaryota</taxon>
        <taxon>Metazoa</taxon>
        <taxon>Chordata</taxon>
        <taxon>Craniata</taxon>
        <taxon>Vertebrata</taxon>
        <taxon>Euteleostomi</taxon>
        <taxon>Lepidosauria</taxon>
        <taxon>Squamata</taxon>
        <taxon>Bifurcata</taxon>
        <taxon>Unidentata</taxon>
        <taxon>Episquamata</taxon>
        <taxon>Toxicofera</taxon>
        <taxon>Serpentes</taxon>
        <taxon>Colubroidea</taxon>
        <taxon>Viperidae</taxon>
        <taxon>Crotalinae</taxon>
        <taxon>Crotalus</taxon>
    </lineage>
</organism>
<name>A0AAW1B523_CROAD</name>
<evidence type="ECO:0000313" key="1">
    <source>
        <dbReference type="EMBL" id="KAK9396907.1"/>
    </source>
</evidence>
<evidence type="ECO:0000313" key="2">
    <source>
        <dbReference type="Proteomes" id="UP001474421"/>
    </source>
</evidence>
<gene>
    <name evidence="1" type="ORF">NXF25_020268</name>
</gene>
<sequence length="68" mass="7857">MNDAVATNLEGEAADWMSGLQEEQAPELWNFDLFMRGLRARFKDESRLYKWKKTSMMLSRGVGPQEST</sequence>
<dbReference type="AlphaFoldDB" id="A0AAW1B523"/>
<accession>A0AAW1B523</accession>
<dbReference type="EMBL" id="JAOTOJ010000008">
    <property type="protein sequence ID" value="KAK9396907.1"/>
    <property type="molecule type" value="Genomic_DNA"/>
</dbReference>
<protein>
    <recommendedName>
        <fullName evidence="3">Retrotransposon gag domain-containing protein</fullName>
    </recommendedName>
</protein>
<proteinExistence type="predicted"/>
<comment type="caution">
    <text evidence="1">The sequence shown here is derived from an EMBL/GenBank/DDBJ whole genome shotgun (WGS) entry which is preliminary data.</text>
</comment>
<evidence type="ECO:0008006" key="3">
    <source>
        <dbReference type="Google" id="ProtNLM"/>
    </source>
</evidence>
<keyword evidence="2" id="KW-1185">Reference proteome</keyword>
<reference evidence="1 2" key="1">
    <citation type="journal article" date="2024" name="Proc. Natl. Acad. Sci. U.S.A.">
        <title>The genetic regulatory architecture and epigenomic basis for age-related changes in rattlesnake venom.</title>
        <authorList>
            <person name="Hogan M.P."/>
            <person name="Holding M.L."/>
            <person name="Nystrom G.S."/>
            <person name="Colston T.J."/>
            <person name="Bartlett D.A."/>
            <person name="Mason A.J."/>
            <person name="Ellsworth S.A."/>
            <person name="Rautsaw R.M."/>
            <person name="Lawrence K.C."/>
            <person name="Strickland J.L."/>
            <person name="He B."/>
            <person name="Fraser P."/>
            <person name="Margres M.J."/>
            <person name="Gilbert D.M."/>
            <person name="Gibbs H.L."/>
            <person name="Parkinson C.L."/>
            <person name="Rokyta D.R."/>
        </authorList>
    </citation>
    <scope>NUCLEOTIDE SEQUENCE [LARGE SCALE GENOMIC DNA]</scope>
    <source>
        <strain evidence="1">DRR0105</strain>
    </source>
</reference>